<protein>
    <submittedName>
        <fullName evidence="3">Cupin domain-containing protein</fullName>
    </submittedName>
</protein>
<dbReference type="SUPFAM" id="SSF51182">
    <property type="entry name" value="RmlC-like cupins"/>
    <property type="match status" value="1"/>
</dbReference>
<reference evidence="3 4" key="1">
    <citation type="submission" date="2019-12" db="EMBL/GenBank/DDBJ databases">
        <title>Genomic-based taxomic classification of the family Erythrobacteraceae.</title>
        <authorList>
            <person name="Xu L."/>
        </authorList>
    </citation>
    <scope>NUCLEOTIDE SEQUENCE [LARGE SCALE GENOMIC DNA]</scope>
    <source>
        <strain evidence="3 4">KCTC 42453</strain>
    </source>
</reference>
<dbReference type="OrthoDB" id="5290459at2"/>
<dbReference type="AlphaFoldDB" id="A0A845B3L0"/>
<evidence type="ECO:0000313" key="3">
    <source>
        <dbReference type="EMBL" id="MXP44162.1"/>
    </source>
</evidence>
<comment type="caution">
    <text evidence="3">The sequence shown here is derived from an EMBL/GenBank/DDBJ whole genome shotgun (WGS) entry which is preliminary data.</text>
</comment>
<dbReference type="CDD" id="cd02224">
    <property type="entry name" value="cupin_SPO2919-like"/>
    <property type="match status" value="1"/>
</dbReference>
<evidence type="ECO:0000313" key="4">
    <source>
        <dbReference type="Proteomes" id="UP000431922"/>
    </source>
</evidence>
<dbReference type="Pfam" id="PF07883">
    <property type="entry name" value="Cupin_2"/>
    <property type="match status" value="1"/>
</dbReference>
<keyword evidence="4" id="KW-1185">Reference proteome</keyword>
<gene>
    <name evidence="3" type="ORF">GRI65_06810</name>
</gene>
<evidence type="ECO:0000256" key="1">
    <source>
        <dbReference type="ARBA" id="ARBA00022723"/>
    </source>
</evidence>
<dbReference type="InterPro" id="IPR051610">
    <property type="entry name" value="GPI/OXD"/>
</dbReference>
<dbReference type="PANTHER" id="PTHR35848:SF9">
    <property type="entry name" value="SLL1358 PROTEIN"/>
    <property type="match status" value="1"/>
</dbReference>
<accession>A0A845B3L0</accession>
<dbReference type="InterPro" id="IPR011051">
    <property type="entry name" value="RmlC_Cupin_sf"/>
</dbReference>
<name>A0A845B3L0_9SPHN</name>
<dbReference type="RefSeq" id="WP_160755793.1">
    <property type="nucleotide sequence ID" value="NZ_WTYL01000002.1"/>
</dbReference>
<feature type="domain" description="Cupin type-2" evidence="2">
    <location>
        <begin position="46"/>
        <end position="117"/>
    </location>
</feature>
<keyword evidence="1" id="KW-0479">Metal-binding</keyword>
<dbReference type="Gene3D" id="2.60.120.10">
    <property type="entry name" value="Jelly Rolls"/>
    <property type="match status" value="1"/>
</dbReference>
<dbReference type="EMBL" id="WTYL01000002">
    <property type="protein sequence ID" value="MXP44162.1"/>
    <property type="molecule type" value="Genomic_DNA"/>
</dbReference>
<dbReference type="Proteomes" id="UP000431922">
    <property type="component" value="Unassembled WGS sequence"/>
</dbReference>
<proteinExistence type="predicted"/>
<dbReference type="InterPro" id="IPR013096">
    <property type="entry name" value="Cupin_2"/>
</dbReference>
<organism evidence="3 4">
    <name type="scientific">Allopontixanthobacter sediminis</name>
    <dbReference type="NCBI Taxonomy" id="1689985"/>
    <lineage>
        <taxon>Bacteria</taxon>
        <taxon>Pseudomonadati</taxon>
        <taxon>Pseudomonadota</taxon>
        <taxon>Alphaproteobacteria</taxon>
        <taxon>Sphingomonadales</taxon>
        <taxon>Erythrobacteraceae</taxon>
        <taxon>Allopontixanthobacter</taxon>
    </lineage>
</organism>
<dbReference type="PANTHER" id="PTHR35848">
    <property type="entry name" value="OXALATE-BINDING PROTEIN"/>
    <property type="match status" value="1"/>
</dbReference>
<sequence>MPKVDLAAIPQTNATGYPPPFDAAVKDRWYRRLAPAAGLTYLGASHVVLKPGAWSSQRHWHDDEDELLVIISGEAVLVDDDGETLLRPGDIAAFPAADGNGHHLRNLGDTDCVFLVVGAGEKLSGGAYSDIDMIFDEHGYYRRDGTPYGSERTR</sequence>
<dbReference type="GO" id="GO:0046872">
    <property type="term" value="F:metal ion binding"/>
    <property type="evidence" value="ECO:0007669"/>
    <property type="project" value="UniProtKB-KW"/>
</dbReference>
<dbReference type="InterPro" id="IPR014710">
    <property type="entry name" value="RmlC-like_jellyroll"/>
</dbReference>
<evidence type="ECO:0000259" key="2">
    <source>
        <dbReference type="Pfam" id="PF07883"/>
    </source>
</evidence>